<dbReference type="SUPFAM" id="SSF56322">
    <property type="entry name" value="ADC synthase"/>
    <property type="match status" value="1"/>
</dbReference>
<dbReference type="Gene3D" id="3.60.120.10">
    <property type="entry name" value="Anthranilate synthase"/>
    <property type="match status" value="1"/>
</dbReference>
<dbReference type="PANTHER" id="PTHR42839:SF2">
    <property type="entry name" value="ISOCHORISMATE SYNTHASE ENTC"/>
    <property type="match status" value="1"/>
</dbReference>
<protein>
    <recommendedName>
        <fullName evidence="3">isochorismate synthase</fullName>
        <ecNumber evidence="3">5.4.4.2</ecNumber>
    </recommendedName>
    <alternativeName>
        <fullName evidence="5">Isochorismate mutase</fullName>
    </alternativeName>
</protein>
<dbReference type="RefSeq" id="WP_349641385.1">
    <property type="nucleotide sequence ID" value="NZ_CAWVOH010000001.1"/>
</dbReference>
<dbReference type="InterPro" id="IPR015890">
    <property type="entry name" value="Chorismate_C"/>
</dbReference>
<evidence type="ECO:0000256" key="4">
    <source>
        <dbReference type="ARBA" id="ARBA00023235"/>
    </source>
</evidence>
<evidence type="ECO:0000259" key="6">
    <source>
        <dbReference type="Pfam" id="PF00425"/>
    </source>
</evidence>
<evidence type="ECO:0000313" key="7">
    <source>
        <dbReference type="EMBL" id="CAK8053836.1"/>
    </source>
</evidence>
<feature type="domain" description="Chorismate-utilising enzyme C-terminal" evidence="6">
    <location>
        <begin position="128"/>
        <end position="382"/>
    </location>
</feature>
<name>A0ABM9N3W8_9LACO</name>
<proteinExistence type="inferred from homology"/>
<dbReference type="EC" id="5.4.4.2" evidence="3"/>
<dbReference type="GO" id="GO:0008909">
    <property type="term" value="F:isochorismate synthase activity"/>
    <property type="evidence" value="ECO:0007669"/>
    <property type="project" value="UniProtKB-EC"/>
</dbReference>
<dbReference type="InterPro" id="IPR004561">
    <property type="entry name" value="IsoChor_synthase"/>
</dbReference>
<comment type="similarity">
    <text evidence="2">Belongs to the isochorismate synthase family.</text>
</comment>
<dbReference type="Pfam" id="PF00425">
    <property type="entry name" value="Chorismate_bind"/>
    <property type="match status" value="1"/>
</dbReference>
<sequence length="397" mass="45061">MQSIQLKKNEQIIQQLEAKFDQYEEGFYFASSDNRTVLYAFEATQSWHNWPTDFDSAELIVGGQAFQNFTGNDTVMSSFWFAPRIWAEFKAETISLHVPEEFDWQEWLSNVSTTVEKSANSIVAVDDESDWIKRVEVLIQKLNHDQNLDKVVFGRQRQIVLSKPLESSSLWQPLSAYTSNYRIVLKNKQRYFVSVTPERLLKVDLTGKLYTASLAGTAPRGEDEAEDAKLGSELMHSRKNRLEQDYVTRTIRKALGPYVKDLTVPFVPKLLKNRRVQHLYSPITAQLLEGQNPLKVLQKLHPTPALGGIPRQEALDYISENECYPRGLFAGPIGYLKSDQAGEFAVGIRSMMVADNRVRLFAGAGILAASQAEAEYAETQVKLEEMGKILEEALQND</sequence>
<evidence type="ECO:0000256" key="2">
    <source>
        <dbReference type="ARBA" id="ARBA00005297"/>
    </source>
</evidence>
<evidence type="ECO:0000256" key="3">
    <source>
        <dbReference type="ARBA" id="ARBA00012824"/>
    </source>
</evidence>
<accession>A0ABM9N3W8</accession>
<evidence type="ECO:0000256" key="5">
    <source>
        <dbReference type="ARBA" id="ARBA00041564"/>
    </source>
</evidence>
<dbReference type="PANTHER" id="PTHR42839">
    <property type="entry name" value="ISOCHORISMATE SYNTHASE ENTC"/>
    <property type="match status" value="1"/>
</dbReference>
<comment type="catalytic activity">
    <reaction evidence="1">
        <text>chorismate = isochorismate</text>
        <dbReference type="Rhea" id="RHEA:18985"/>
        <dbReference type="ChEBI" id="CHEBI:29748"/>
        <dbReference type="ChEBI" id="CHEBI:29780"/>
        <dbReference type="EC" id="5.4.4.2"/>
    </reaction>
</comment>
<gene>
    <name evidence="7" type="ORF">R54876_GBNLAHCA_00395</name>
</gene>
<dbReference type="InterPro" id="IPR005801">
    <property type="entry name" value="ADC_synthase"/>
</dbReference>
<evidence type="ECO:0000256" key="1">
    <source>
        <dbReference type="ARBA" id="ARBA00000799"/>
    </source>
</evidence>
<dbReference type="Proteomes" id="UP001314241">
    <property type="component" value="Unassembled WGS sequence"/>
</dbReference>
<reference evidence="7 8" key="1">
    <citation type="submission" date="2024-01" db="EMBL/GenBank/DDBJ databases">
        <authorList>
            <person name="Botero Cardona J."/>
        </authorList>
    </citation>
    <scope>NUCLEOTIDE SEQUENCE [LARGE SCALE GENOMIC DNA]</scope>
    <source>
        <strain evidence="7 8">LMG 33000</strain>
    </source>
</reference>
<organism evidence="7 8">
    <name type="scientific">Eupransor demetentiae</name>
    <dbReference type="NCBI Taxonomy" id="3109584"/>
    <lineage>
        <taxon>Bacteria</taxon>
        <taxon>Bacillati</taxon>
        <taxon>Bacillota</taxon>
        <taxon>Bacilli</taxon>
        <taxon>Lactobacillales</taxon>
        <taxon>Lactobacillaceae</taxon>
        <taxon>Eupransor</taxon>
    </lineage>
</organism>
<evidence type="ECO:0000313" key="8">
    <source>
        <dbReference type="Proteomes" id="UP001314241"/>
    </source>
</evidence>
<comment type="caution">
    <text evidence="7">The sequence shown here is derived from an EMBL/GenBank/DDBJ whole genome shotgun (WGS) entry which is preliminary data.</text>
</comment>
<keyword evidence="8" id="KW-1185">Reference proteome</keyword>
<dbReference type="NCBIfam" id="TIGR00543">
    <property type="entry name" value="isochor_syn"/>
    <property type="match status" value="1"/>
</dbReference>
<dbReference type="EMBL" id="CAWVOH010000001">
    <property type="protein sequence ID" value="CAK8053836.1"/>
    <property type="molecule type" value="Genomic_DNA"/>
</dbReference>
<keyword evidence="4 7" id="KW-0413">Isomerase</keyword>